<dbReference type="InterPro" id="IPR002035">
    <property type="entry name" value="VWF_A"/>
</dbReference>
<keyword evidence="3" id="KW-1185">Reference proteome</keyword>
<evidence type="ECO:0000259" key="1">
    <source>
        <dbReference type="SMART" id="SM00327"/>
    </source>
</evidence>
<organism evidence="2 3">
    <name type="scientific">Candidatus Fervidibacter sacchari</name>
    <dbReference type="NCBI Taxonomy" id="1448929"/>
    <lineage>
        <taxon>Bacteria</taxon>
        <taxon>Candidatus Fervidibacterota</taxon>
        <taxon>Candidatus Fervidibacter</taxon>
    </lineage>
</organism>
<evidence type="ECO:0000313" key="3">
    <source>
        <dbReference type="Proteomes" id="UP001204798"/>
    </source>
</evidence>
<gene>
    <name evidence="2" type="ORF">M2350_003166</name>
</gene>
<dbReference type="InterPro" id="IPR002881">
    <property type="entry name" value="DUF58"/>
</dbReference>
<dbReference type="Pfam" id="PF01882">
    <property type="entry name" value="DUF58"/>
    <property type="match status" value="1"/>
</dbReference>
<accession>A0ABT2ES02</accession>
<dbReference type="Proteomes" id="UP001204798">
    <property type="component" value="Unassembled WGS sequence"/>
</dbReference>
<proteinExistence type="predicted"/>
<dbReference type="InterPro" id="IPR036465">
    <property type="entry name" value="vWFA_dom_sf"/>
</dbReference>
<name>A0ABT2ES02_9BACT</name>
<feature type="domain" description="VWFA" evidence="1">
    <location>
        <begin position="234"/>
        <end position="410"/>
    </location>
</feature>
<dbReference type="PANTHER" id="PTHR33608:SF3">
    <property type="entry name" value="SLR2013 PROTEIN"/>
    <property type="match status" value="1"/>
</dbReference>
<protein>
    <submittedName>
        <fullName evidence="2">Uncharacterized protein (DUF58 family)</fullName>
    </submittedName>
</protein>
<evidence type="ECO:0000313" key="2">
    <source>
        <dbReference type="EMBL" id="MCS3920731.1"/>
    </source>
</evidence>
<dbReference type="Gene3D" id="3.40.50.410">
    <property type="entry name" value="von Willebrand factor, type A domain"/>
    <property type="match status" value="1"/>
</dbReference>
<dbReference type="PANTHER" id="PTHR33608">
    <property type="entry name" value="BLL2464 PROTEIN"/>
    <property type="match status" value="1"/>
</dbReference>
<reference evidence="2 3" key="1">
    <citation type="submission" date="2022-08" db="EMBL/GenBank/DDBJ databases">
        <title>Bacterial and archaeal communities from various locations to study Microbial Dark Matter (Phase II).</title>
        <authorList>
            <person name="Stepanauskas R."/>
        </authorList>
    </citation>
    <scope>NUCLEOTIDE SEQUENCE [LARGE SCALE GENOMIC DNA]</scope>
    <source>
        <strain evidence="2 3">PD1</strain>
    </source>
</reference>
<dbReference type="EMBL" id="JANUCP010000006">
    <property type="protein sequence ID" value="MCS3920731.1"/>
    <property type="molecule type" value="Genomic_DNA"/>
</dbReference>
<dbReference type="SUPFAM" id="SSF53300">
    <property type="entry name" value="vWA-like"/>
    <property type="match status" value="1"/>
</dbReference>
<sequence length="438" mass="49712">MPTVRLALAFALGAIFWAFGLLPFAWAYNGVIVLAALWELFAVMRVRRSLRCERKVSEVMEISAQSEVNIVVANPTNLPLMVAVKDEPPSDFQWDAPTKRPDQILPLLSTLLPPRSRVSLRYLVTPMRRGEFKFGEVNLRLSTPLMFVWLPVRYSLPQTVRVLPNLAQARKYALLMRKVRMREMGFRPIPLKGAGTEFSSLRDYLPDDDPRWIDWNATARRGRLVSKEFELERGQNIIAVLDAGRVMATRLDGLTKLDHAVNAAAFVLFIAHNLEDRVGLMIFSDRIQRWLPPSKGVRQWESILEALRQVEPQLVEANYASAFAHLLQNLPRRSLLLIFTDLIDPDTSEALITHAKLLAEKHLVIVVALSDYELRSLLAEPIDETSDLYRQAAAVAVLNDRLRAVAQLRESGVNVLDTSPEALFNALLEHYLLAKRRL</sequence>
<dbReference type="CDD" id="cd00198">
    <property type="entry name" value="vWFA"/>
    <property type="match status" value="1"/>
</dbReference>
<dbReference type="SMART" id="SM00327">
    <property type="entry name" value="VWA"/>
    <property type="match status" value="1"/>
</dbReference>
<dbReference type="RefSeq" id="WP_259100828.1">
    <property type="nucleotide sequence ID" value="NZ_CP130454.1"/>
</dbReference>
<comment type="caution">
    <text evidence="2">The sequence shown here is derived from an EMBL/GenBank/DDBJ whole genome shotgun (WGS) entry which is preliminary data.</text>
</comment>